<dbReference type="InterPro" id="IPR012610">
    <property type="entry name" value="SASP_SspH"/>
</dbReference>
<proteinExistence type="inferred from homology"/>
<evidence type="ECO:0000313" key="4">
    <source>
        <dbReference type="EMBL" id="MBD0379657.1"/>
    </source>
</evidence>
<dbReference type="Pfam" id="PF08141">
    <property type="entry name" value="SspH"/>
    <property type="match status" value="1"/>
</dbReference>
<sequence>MNVHRAQEIIATNEKINVELNGTPVWIDSVDSTMELARVHAEQNPADARTVAVQELKEVH</sequence>
<comment type="subcellular location">
    <subcellularLocation>
        <location evidence="1">Spore core</location>
    </subcellularLocation>
</comment>
<keyword evidence="3" id="KW-0749">Sporulation</keyword>
<accession>A0A926KLT5</accession>
<dbReference type="RefSeq" id="WP_188173460.1">
    <property type="nucleotide sequence ID" value="NZ_JACVVD010000002.1"/>
</dbReference>
<keyword evidence="5" id="KW-1185">Reference proteome</keyword>
<dbReference type="NCBIfam" id="TIGR02861">
    <property type="entry name" value="SASP_H"/>
    <property type="match status" value="1"/>
</dbReference>
<name>A0A926KLT5_9BACL</name>
<evidence type="ECO:0000256" key="2">
    <source>
        <dbReference type="ARBA" id="ARBA00006573"/>
    </source>
</evidence>
<dbReference type="GO" id="GO:0042601">
    <property type="term" value="C:endospore-forming forespore"/>
    <property type="evidence" value="ECO:0007669"/>
    <property type="project" value="InterPro"/>
</dbReference>
<dbReference type="GO" id="GO:0030436">
    <property type="term" value="P:asexual sporulation"/>
    <property type="evidence" value="ECO:0007669"/>
    <property type="project" value="InterPro"/>
</dbReference>
<evidence type="ECO:0000256" key="1">
    <source>
        <dbReference type="ARBA" id="ARBA00004288"/>
    </source>
</evidence>
<comment type="caution">
    <text evidence="4">The sequence shown here is derived from an EMBL/GenBank/DDBJ whole genome shotgun (WGS) entry which is preliminary data.</text>
</comment>
<dbReference type="EMBL" id="JACVVD010000002">
    <property type="protein sequence ID" value="MBD0379657.1"/>
    <property type="molecule type" value="Genomic_DNA"/>
</dbReference>
<dbReference type="GO" id="GO:0030435">
    <property type="term" value="P:sporulation resulting in formation of a cellular spore"/>
    <property type="evidence" value="ECO:0007669"/>
    <property type="project" value="UniProtKB-KW"/>
</dbReference>
<evidence type="ECO:0000256" key="3">
    <source>
        <dbReference type="ARBA" id="ARBA00022969"/>
    </source>
</evidence>
<gene>
    <name evidence="4" type="ORF">ICC18_05985</name>
</gene>
<reference evidence="4" key="1">
    <citation type="submission" date="2020-09" db="EMBL/GenBank/DDBJ databases">
        <title>Draft Genome Sequence of Paenibacillus sp. WST5.</title>
        <authorList>
            <person name="Bao Z."/>
        </authorList>
    </citation>
    <scope>NUCLEOTIDE SEQUENCE</scope>
    <source>
        <strain evidence="4">WST5</strain>
    </source>
</reference>
<dbReference type="HAMAP" id="MF_00667">
    <property type="entry name" value="SspH"/>
    <property type="match status" value="1"/>
</dbReference>
<dbReference type="Proteomes" id="UP000650466">
    <property type="component" value="Unassembled WGS sequence"/>
</dbReference>
<organism evidence="4 5">
    <name type="scientific">Paenibacillus sedimenti</name>
    <dbReference type="NCBI Taxonomy" id="2770274"/>
    <lineage>
        <taxon>Bacteria</taxon>
        <taxon>Bacillati</taxon>
        <taxon>Bacillota</taxon>
        <taxon>Bacilli</taxon>
        <taxon>Bacillales</taxon>
        <taxon>Paenibacillaceae</taxon>
        <taxon>Paenibacillus</taxon>
    </lineage>
</organism>
<evidence type="ECO:0000313" key="5">
    <source>
        <dbReference type="Proteomes" id="UP000650466"/>
    </source>
</evidence>
<comment type="similarity">
    <text evidence="2">Belongs to the SspH family.</text>
</comment>
<protein>
    <submittedName>
        <fullName evidence="4">H-type small acid-soluble spore protein</fullName>
    </submittedName>
</protein>
<dbReference type="AlphaFoldDB" id="A0A926KLT5"/>